<dbReference type="AlphaFoldDB" id="X6NT32"/>
<keyword evidence="2" id="KW-1185">Reference proteome</keyword>
<name>X6NT32_RETFI</name>
<proteinExistence type="predicted"/>
<comment type="caution">
    <text evidence="1">The sequence shown here is derived from an EMBL/GenBank/DDBJ whole genome shotgun (WGS) entry which is preliminary data.</text>
</comment>
<organism evidence="1 2">
    <name type="scientific">Reticulomyxa filosa</name>
    <dbReference type="NCBI Taxonomy" id="46433"/>
    <lineage>
        <taxon>Eukaryota</taxon>
        <taxon>Sar</taxon>
        <taxon>Rhizaria</taxon>
        <taxon>Retaria</taxon>
        <taxon>Foraminifera</taxon>
        <taxon>Monothalamids</taxon>
        <taxon>Reticulomyxidae</taxon>
        <taxon>Reticulomyxa</taxon>
    </lineage>
</organism>
<dbReference type="EMBL" id="ASPP01006402">
    <property type="protein sequence ID" value="ETO28889.1"/>
    <property type="molecule type" value="Genomic_DNA"/>
</dbReference>
<accession>X6NT32</accession>
<evidence type="ECO:0008006" key="3">
    <source>
        <dbReference type="Google" id="ProtNLM"/>
    </source>
</evidence>
<gene>
    <name evidence="1" type="ORF">RFI_08234</name>
</gene>
<protein>
    <recommendedName>
        <fullName evidence="3">Tetratricopeptide repeat protein</fullName>
    </recommendedName>
</protein>
<sequence length="151" mass="18091">MNEFLEDARLLCENPESFSKKSPKYTGSCDREVIYLYQKILTAQEALKRDEVPKSLMDATDYLFLADTYRRLEQYDSAHKYLNICDTMMNEGHYYWHYLFYVKGIVINFTTSKEEGRGRKKELLKMTTKKKRCVYIYNVLFIKNINKKNML</sequence>
<dbReference type="Proteomes" id="UP000023152">
    <property type="component" value="Unassembled WGS sequence"/>
</dbReference>
<evidence type="ECO:0000313" key="1">
    <source>
        <dbReference type="EMBL" id="ETO28889.1"/>
    </source>
</evidence>
<evidence type="ECO:0000313" key="2">
    <source>
        <dbReference type="Proteomes" id="UP000023152"/>
    </source>
</evidence>
<reference evidence="1 2" key="1">
    <citation type="journal article" date="2013" name="Curr. Biol.">
        <title>The Genome of the Foraminiferan Reticulomyxa filosa.</title>
        <authorList>
            <person name="Glockner G."/>
            <person name="Hulsmann N."/>
            <person name="Schleicher M."/>
            <person name="Noegel A.A."/>
            <person name="Eichinger L."/>
            <person name="Gallinger C."/>
            <person name="Pawlowski J."/>
            <person name="Sierra R."/>
            <person name="Euteneuer U."/>
            <person name="Pillet L."/>
            <person name="Moustafa A."/>
            <person name="Platzer M."/>
            <person name="Groth M."/>
            <person name="Szafranski K."/>
            <person name="Schliwa M."/>
        </authorList>
    </citation>
    <scope>NUCLEOTIDE SEQUENCE [LARGE SCALE GENOMIC DNA]</scope>
</reference>